<dbReference type="PANTHER" id="PTHR36933:SF1">
    <property type="entry name" value="SLL0788 PROTEIN"/>
    <property type="match status" value="1"/>
</dbReference>
<evidence type="ECO:0000313" key="4">
    <source>
        <dbReference type="Proteomes" id="UP001056035"/>
    </source>
</evidence>
<dbReference type="Pfam" id="PF03713">
    <property type="entry name" value="DUF305"/>
    <property type="match status" value="1"/>
</dbReference>
<dbReference type="PROSITE" id="PS51257">
    <property type="entry name" value="PROKAR_LIPOPROTEIN"/>
    <property type="match status" value="1"/>
</dbReference>
<proteinExistence type="predicted"/>
<feature type="signal peptide" evidence="1">
    <location>
        <begin position="1"/>
        <end position="23"/>
    </location>
</feature>
<dbReference type="Proteomes" id="UP001056035">
    <property type="component" value="Chromosome"/>
</dbReference>
<dbReference type="InterPro" id="IPR005183">
    <property type="entry name" value="DUF305_CopM-like"/>
</dbReference>
<keyword evidence="1" id="KW-0732">Signal</keyword>
<accession>A0ABY5DW72</accession>
<organism evidence="3 4">
    <name type="scientific">Paraconexibacter antarcticus</name>
    <dbReference type="NCBI Taxonomy" id="2949664"/>
    <lineage>
        <taxon>Bacteria</taxon>
        <taxon>Bacillati</taxon>
        <taxon>Actinomycetota</taxon>
        <taxon>Thermoleophilia</taxon>
        <taxon>Solirubrobacterales</taxon>
        <taxon>Paraconexibacteraceae</taxon>
        <taxon>Paraconexibacter</taxon>
    </lineage>
</organism>
<dbReference type="RefSeq" id="WP_254571861.1">
    <property type="nucleotide sequence ID" value="NZ_CP098502.1"/>
</dbReference>
<feature type="domain" description="DUF305" evidence="2">
    <location>
        <begin position="46"/>
        <end position="185"/>
    </location>
</feature>
<evidence type="ECO:0000259" key="2">
    <source>
        <dbReference type="Pfam" id="PF03713"/>
    </source>
</evidence>
<keyword evidence="4" id="KW-1185">Reference proteome</keyword>
<gene>
    <name evidence="3" type="ORF">NBH00_02940</name>
</gene>
<feature type="chain" id="PRO_5045739741" evidence="1">
    <location>
        <begin position="24"/>
        <end position="205"/>
    </location>
</feature>
<sequence length="205" mass="21311">MSITNRRALPAFLAVAIAAALVAGCGSSDKTTSNTTSAETGANATDRAFVNDMTPHHRSAIAMAQIALTRGQHPQIKQLATSIISDQKSEITLMAGFKKTLGAGDAKSSLGESTAAMGMDMNTAALKTATPFDKSFIQMMSPHHAGAITMARTELAKGSDPKVKALARRIIAAQTKEIGEMKSWLAQWYPGSSAAGSSHSGMGMG</sequence>
<dbReference type="Gene3D" id="1.20.1260.10">
    <property type="match status" value="1"/>
</dbReference>
<reference evidence="3 4" key="1">
    <citation type="submission" date="2022-06" db="EMBL/GenBank/DDBJ databases">
        <title>Paraconexibacter antarcticus.</title>
        <authorList>
            <person name="Kim C.S."/>
        </authorList>
    </citation>
    <scope>NUCLEOTIDE SEQUENCE [LARGE SCALE GENOMIC DNA]</scope>
    <source>
        <strain evidence="3 4">02-257</strain>
    </source>
</reference>
<dbReference type="PANTHER" id="PTHR36933">
    <property type="entry name" value="SLL0788 PROTEIN"/>
    <property type="match status" value="1"/>
</dbReference>
<name>A0ABY5DW72_9ACTN</name>
<evidence type="ECO:0000313" key="3">
    <source>
        <dbReference type="EMBL" id="UTI65174.1"/>
    </source>
</evidence>
<dbReference type="InterPro" id="IPR012347">
    <property type="entry name" value="Ferritin-like"/>
</dbReference>
<dbReference type="EMBL" id="CP098502">
    <property type="protein sequence ID" value="UTI65174.1"/>
    <property type="molecule type" value="Genomic_DNA"/>
</dbReference>
<evidence type="ECO:0000256" key="1">
    <source>
        <dbReference type="SAM" id="SignalP"/>
    </source>
</evidence>
<protein>
    <submittedName>
        <fullName evidence="3">DUF305 domain-containing protein</fullName>
    </submittedName>
</protein>